<keyword evidence="2" id="KW-0472">Membrane</keyword>
<dbReference type="EMBL" id="FM178381">
    <property type="protein sequence ID" value="CAQ81877.1"/>
    <property type="molecule type" value="Genomic_DNA"/>
</dbReference>
<evidence type="ECO:0000259" key="3">
    <source>
        <dbReference type="Pfam" id="PF07916"/>
    </source>
</evidence>
<protein>
    <submittedName>
        <fullName evidence="4">Conjugative transfer protein TraG</fullName>
    </submittedName>
</protein>
<organism evidence="4 5">
    <name type="scientific">Aliivibrio salmonicida (strain LFI1238)</name>
    <name type="common">Vibrio salmonicida (strain LFI1238)</name>
    <dbReference type="NCBI Taxonomy" id="316275"/>
    <lineage>
        <taxon>Bacteria</taxon>
        <taxon>Pseudomonadati</taxon>
        <taxon>Pseudomonadota</taxon>
        <taxon>Gammaproteobacteria</taxon>
        <taxon>Vibrionales</taxon>
        <taxon>Vibrionaceae</taxon>
        <taxon>Aliivibrio</taxon>
    </lineage>
</organism>
<name>B6ESY9_ALISL</name>
<dbReference type="Pfam" id="PF07916">
    <property type="entry name" value="TraG_N"/>
    <property type="match status" value="1"/>
</dbReference>
<keyword evidence="2" id="KW-0812">Transmembrane</keyword>
<evidence type="ECO:0000256" key="2">
    <source>
        <dbReference type="SAM" id="Phobius"/>
    </source>
</evidence>
<evidence type="ECO:0000313" key="5">
    <source>
        <dbReference type="Proteomes" id="UP000001730"/>
    </source>
</evidence>
<gene>
    <name evidence="4" type="primary">traG</name>
    <name evidence="4" type="ordered locus">VSAL_p840_18</name>
</gene>
<keyword evidence="5" id="KW-1185">Reference proteome</keyword>
<dbReference type="InterPro" id="IPR012931">
    <property type="entry name" value="TraG_N_Proteobacteria"/>
</dbReference>
<feature type="compositionally biased region" description="Polar residues" evidence="1">
    <location>
        <begin position="899"/>
        <end position="914"/>
    </location>
</feature>
<dbReference type="RefSeq" id="WP_012548856.1">
    <property type="nucleotide sequence ID" value="NC_011311.1"/>
</dbReference>
<feature type="transmembrane region" description="Helical" evidence="2">
    <location>
        <begin position="329"/>
        <end position="354"/>
    </location>
</feature>
<dbReference type="Proteomes" id="UP000001730">
    <property type="component" value="Plasmid pVSAL840"/>
</dbReference>
<geneLocation type="plasmid" evidence="4 5">
    <name>pVSAL840</name>
</geneLocation>
<sequence length="931" mass="103094">MTLEYYVYSNGGTARDVLNAIATFFATPTFGSLVSISLMFSVVATLMTFFISRNPASIYKWAAVYFIVPMFLINMKTDMQVIDLTEPNAVRSVSNVPYITAIPTWFASSLMHGMTETIEAVLSQPGDERYGKTGMMFGSRLYQLSRQSNIREVELKGYWSDYFHNCLVGDILINKKYTWDELYAANDIWDFLDTKSMSPLRGVFFGRGNYYTCKDAYPLIKAKMNQAANKDITYLGSYLYGKRASANASFLNTSLSSSYQRYNNISTNASKIMRQNMTMNAIRNGTLEMNATASALNYAYTQNKMQTTSMWAGIALQAKEYMPLLHTTLFILFSCVSLFVAVAALIPSLTVMVLTNYVKTFIVLGIWPALFAILNYIMISALSYTTEGITDSFNGITLSNESALDEMHTRFALLSGYLMMSVPLIAGAILKGGSAVMSSLNYQMAGMINSTNSRTSAAAASGDVNLGNMQVDNRSWANQSANKHDTNLLERMAGQQSTQQADGSTYTQLASGQSVYNTGEAVSNLHWNVGSNQDVQQSLNDNYQTAVNNTQSYSSQLNENIQSGMALQSHWSNNMSEQKSYGEGYNTGAATQISQGTQRMDSASDTLSNEMGWSKDKSNAFLQSTSGSIYARGEGSLSTPAALKALTGASGSLTAGLEGSYRITDEDRETFSNMSSERIGQVQSAMSQYSEGANDILSASSQIDNKAVNSELDQYVQSFTSNWNQSEGLVNNVSQSQAESQNLSTAMSNIEQSGISLKENLMPSFQKFVEKEDSRNAPSILTSTSEGAIAARQEMWNKYQESDDFKNDVFALAGVNLPTTMNNTNEPLAFNAHQTNRRDAHEMKTVSYFTQNTDRMAFTKQSDDLFDKTRFDDIKNDTLSQQEDTRAHINPLEKREPSSPVQPETHTNESQIKPINTEDGYHYYSSFNKEK</sequence>
<dbReference type="AlphaFoldDB" id="B6ESY9"/>
<accession>B6ESY9</accession>
<dbReference type="NCBIfam" id="NF010295">
    <property type="entry name" value="PRK13735.1"/>
    <property type="match status" value="1"/>
</dbReference>
<feature type="transmembrane region" description="Helical" evidence="2">
    <location>
        <begin position="20"/>
        <end position="51"/>
    </location>
</feature>
<keyword evidence="2" id="KW-1133">Transmembrane helix</keyword>
<feature type="compositionally biased region" description="Basic and acidic residues" evidence="1">
    <location>
        <begin position="883"/>
        <end position="897"/>
    </location>
</feature>
<evidence type="ECO:0000256" key="1">
    <source>
        <dbReference type="SAM" id="MobiDB-lite"/>
    </source>
</evidence>
<keyword evidence="4" id="KW-0614">Plasmid</keyword>
<feature type="transmembrane region" description="Helical" evidence="2">
    <location>
        <begin position="361"/>
        <end position="384"/>
    </location>
</feature>
<dbReference type="HOGENOM" id="CLU_005197_0_0_6"/>
<proteinExistence type="predicted"/>
<dbReference type="KEGG" id="vsa:VSAL_p840_18"/>
<reference evidence="4 5" key="1">
    <citation type="journal article" date="2008" name="BMC Genomics">
        <title>The genome sequence of the fish pathogen Aliivibrio salmonicida strain LFI1238 shows extensive evidence of gene decay.</title>
        <authorList>
            <person name="Hjerde E."/>
            <person name="Lorentzen M.S."/>
            <person name="Holden M.T."/>
            <person name="Seeger K."/>
            <person name="Paulsen S."/>
            <person name="Bason N."/>
            <person name="Churcher C."/>
            <person name="Harris D."/>
            <person name="Norbertczak H."/>
            <person name="Quail M.A."/>
            <person name="Sanders S."/>
            <person name="Thurston S."/>
            <person name="Parkhill J."/>
            <person name="Willassen N.P."/>
            <person name="Thomson N.R."/>
        </authorList>
    </citation>
    <scope>NUCLEOTIDE SEQUENCE [LARGE SCALE GENOMIC DNA]</scope>
    <source>
        <strain evidence="4 5">LFI1238</strain>
    </source>
</reference>
<feature type="transmembrane region" description="Helical" evidence="2">
    <location>
        <begin position="411"/>
        <end position="430"/>
    </location>
</feature>
<feature type="region of interest" description="Disordered" evidence="1">
    <location>
        <begin position="876"/>
        <end position="931"/>
    </location>
</feature>
<feature type="domain" description="TraG N-terminal Proteobacteria" evidence="3">
    <location>
        <begin position="4"/>
        <end position="450"/>
    </location>
</feature>
<evidence type="ECO:0000313" key="4">
    <source>
        <dbReference type="EMBL" id="CAQ81877.1"/>
    </source>
</evidence>
<feature type="transmembrane region" description="Helical" evidence="2">
    <location>
        <begin position="58"/>
        <end position="75"/>
    </location>
</feature>